<dbReference type="InterPro" id="IPR056818">
    <property type="entry name" value="GlmU/GlgC-like_hexapep"/>
</dbReference>
<dbReference type="PANTHER" id="PTHR43523:SF6">
    <property type="entry name" value="GLYCOGEN BIOSYNTHESIS PROTEIN GLGD"/>
    <property type="match status" value="1"/>
</dbReference>
<keyword evidence="6" id="KW-0548">Nucleotidyltransferase</keyword>
<feature type="domain" description="Nucleotidyl transferase" evidence="3">
    <location>
        <begin position="21"/>
        <end position="154"/>
    </location>
</feature>
<dbReference type="PATRIC" id="fig|1262449.3.peg.822"/>
<dbReference type="Pfam" id="PF00483">
    <property type="entry name" value="NTP_transferase"/>
    <property type="match status" value="1"/>
</dbReference>
<evidence type="ECO:0000313" key="8">
    <source>
        <dbReference type="Proteomes" id="UP000030905"/>
    </source>
</evidence>
<comment type="similarity">
    <text evidence="1">Belongs to the bacterial/plant glucose-1-phosphate adenylyltransferase family.</text>
</comment>
<dbReference type="GeneID" id="93074320"/>
<dbReference type="GO" id="GO:0008878">
    <property type="term" value="F:glucose-1-phosphate adenylyltransferase activity"/>
    <property type="evidence" value="ECO:0007669"/>
    <property type="project" value="UniProtKB-EC"/>
</dbReference>
<evidence type="ECO:0000256" key="1">
    <source>
        <dbReference type="ARBA" id="ARBA00010443"/>
    </source>
</evidence>
<dbReference type="InterPro" id="IPR029044">
    <property type="entry name" value="Nucleotide-diphossugar_trans"/>
</dbReference>
<dbReference type="NCBIfam" id="TIGR02092">
    <property type="entry name" value="glgD"/>
    <property type="match status" value="1"/>
</dbReference>
<dbReference type="InterPro" id="IPR005835">
    <property type="entry name" value="NTP_transferase_dom"/>
</dbReference>
<dbReference type="InterPro" id="IPR011004">
    <property type="entry name" value="Trimer_LpxA-like_sf"/>
</dbReference>
<dbReference type="KEGG" id="cpat:CLPA_c21730"/>
<dbReference type="EC" id="2.7.7.27" evidence="6"/>
<dbReference type="InterPro" id="IPR011832">
    <property type="entry name" value="GlgDAde_trans"/>
</dbReference>
<evidence type="ECO:0000259" key="4">
    <source>
        <dbReference type="Pfam" id="PF24894"/>
    </source>
</evidence>
<dbReference type="Gene3D" id="3.90.550.10">
    <property type="entry name" value="Spore Coat Polysaccharide Biosynthesis Protein SpsA, Chain A"/>
    <property type="match status" value="1"/>
</dbReference>
<evidence type="ECO:0000313" key="7">
    <source>
        <dbReference type="Proteomes" id="UP000028042"/>
    </source>
</evidence>
<dbReference type="Proteomes" id="UP000030905">
    <property type="component" value="Chromosome"/>
</dbReference>
<keyword evidence="6" id="KW-0808">Transferase</keyword>
<dbReference type="GO" id="GO:0005978">
    <property type="term" value="P:glycogen biosynthetic process"/>
    <property type="evidence" value="ECO:0007669"/>
    <property type="project" value="UniProtKB-KW"/>
</dbReference>
<reference evidence="6 7" key="3">
    <citation type="journal article" name="Genome Announc.">
        <title>Improved Draft Genome Sequence of Clostridium pasteurianum Strain ATCC 6013 (DSM 525) Using a Hybrid Next-Generation Sequencing Approach.</title>
        <authorList>
            <person name="Pyne M.E."/>
            <person name="Utturkar S."/>
            <person name="Brown S.D."/>
            <person name="Moo-Young M."/>
            <person name="Chung D.A."/>
            <person name="Chou C.P."/>
        </authorList>
    </citation>
    <scope>NUCLEOTIDE SEQUENCE [LARGE SCALE GENOMIC DNA]</scope>
    <source>
        <strain evidence="6 7">ATCC 6013</strain>
    </source>
</reference>
<evidence type="ECO:0000256" key="2">
    <source>
        <dbReference type="ARBA" id="ARBA00023056"/>
    </source>
</evidence>
<dbReference type="Pfam" id="PF24894">
    <property type="entry name" value="Hexapep_GlmU"/>
    <property type="match status" value="1"/>
</dbReference>
<dbReference type="Proteomes" id="UP000028042">
    <property type="component" value="Unassembled WGS sequence"/>
</dbReference>
<keyword evidence="2" id="KW-0320">Glycogen biosynthesis</keyword>
<dbReference type="SUPFAM" id="SSF53448">
    <property type="entry name" value="Nucleotide-diphospho-sugar transferases"/>
    <property type="match status" value="1"/>
</dbReference>
<dbReference type="EMBL" id="CP009268">
    <property type="protein sequence ID" value="AJA52231.1"/>
    <property type="molecule type" value="Genomic_DNA"/>
</dbReference>
<name>A0A0H3J8I3_CLOPA</name>
<proteinExistence type="inferred from homology"/>
<gene>
    <name evidence="5" type="primary">glgD</name>
    <name evidence="5" type="ORF">CLPA_c21730</name>
    <name evidence="6" type="ORF">CP6013_01006</name>
</gene>
<evidence type="ECO:0000313" key="5">
    <source>
        <dbReference type="EMBL" id="AJA52231.1"/>
    </source>
</evidence>
<dbReference type="eggNOG" id="COG0448">
    <property type="taxonomic scope" value="Bacteria"/>
</dbReference>
<reference evidence="5 8" key="1">
    <citation type="journal article" date="2015" name="Genome Announc.">
        <title>Complete Genome Sequence of the Nitrogen-Fixing and Solvent-Producing Clostridium pasteurianum DSM 525.</title>
        <authorList>
            <person name="Poehlein A."/>
            <person name="Grosse-Honebrink A."/>
            <person name="Zhang Y."/>
            <person name="Minton N.P."/>
            <person name="Daniel R."/>
        </authorList>
    </citation>
    <scope>NUCLEOTIDE SEQUENCE [LARGE SCALE GENOMIC DNA]</scope>
    <source>
        <strain evidence="5">DSM 525</strain>
        <strain evidence="8">DSM 525 / ATCC 6013</strain>
    </source>
</reference>
<feature type="domain" description="Glucose-1-phosphate adenylyltransferase/Bifunctional protein GlmU-like C-terminal hexapeptide" evidence="4">
    <location>
        <begin position="295"/>
        <end position="362"/>
    </location>
</feature>
<reference evidence="6" key="2">
    <citation type="submission" date="2015-10" db="EMBL/GenBank/DDBJ databases">
        <title>Improved Draft Genome Sequence of Clostridium pasteurianum Strain ATCC 6013 (DSM 525) Using a Hybrid Next-Generation Sequencing Approach.</title>
        <authorList>
            <person name="Pyne M.E."/>
            <person name="Utturkar S.M."/>
            <person name="Brown S.D."/>
            <person name="Moo-Young M."/>
            <person name="Chung D.A."/>
            <person name="Chou P.C."/>
        </authorList>
    </citation>
    <scope>NUCLEOTIDE SEQUENCE</scope>
    <source>
        <strain evidence="6">ATCC 6013</strain>
    </source>
</reference>
<dbReference type="InterPro" id="IPR011831">
    <property type="entry name" value="ADP-Glc_PPase"/>
</dbReference>
<protein>
    <submittedName>
        <fullName evidence="6">Glucose-1-phosphate adenylyltransferase, GlgD subunit</fullName>
        <ecNumber evidence="6">2.7.7.27</ecNumber>
    </submittedName>
    <submittedName>
        <fullName evidence="5">Glycogen biosynthesis protein GlgD</fullName>
    </submittedName>
</protein>
<keyword evidence="8" id="KW-1185">Reference proteome</keyword>
<dbReference type="CDD" id="cd02508">
    <property type="entry name" value="ADP_Glucose_PP"/>
    <property type="match status" value="1"/>
</dbReference>
<dbReference type="SUPFAM" id="SSF51161">
    <property type="entry name" value="Trimeric LpxA-like enzymes"/>
    <property type="match status" value="1"/>
</dbReference>
<dbReference type="AlphaFoldDB" id="A0A0H3J8I3"/>
<dbReference type="PANTHER" id="PTHR43523">
    <property type="entry name" value="GLUCOSE-1-PHOSPHATE ADENYLYLTRANSFERASE-RELATED"/>
    <property type="match status" value="1"/>
</dbReference>
<evidence type="ECO:0000259" key="3">
    <source>
        <dbReference type="Pfam" id="PF00483"/>
    </source>
</evidence>
<dbReference type="Gene3D" id="2.160.10.10">
    <property type="entry name" value="Hexapeptide repeat proteins"/>
    <property type="match status" value="1"/>
</dbReference>
<evidence type="ECO:0000313" key="6">
    <source>
        <dbReference type="EMBL" id="KRU11759.1"/>
    </source>
</evidence>
<dbReference type="KEGG" id="cpae:CPAST_c21730"/>
<dbReference type="EMBL" id="JPGY02000001">
    <property type="protein sequence ID" value="KRU11759.1"/>
    <property type="molecule type" value="Genomic_DNA"/>
</dbReference>
<dbReference type="RefSeq" id="WP_003441924.1">
    <property type="nucleotide sequence ID" value="NZ_ANZB01000002.1"/>
</dbReference>
<sequence>MLSNYMAILNLNENEDNIKSLTKNRLIASIPVAGRYRIVDFALSNLINSGVRNVGIFTQSKARSLIDHIGSGKPWDLDRKINGLFIFNFGERNSYLSDVEMIKNNMEYIYRSKQDKVILCSSSMICNIDYNEAAKFHEESGKDITIIYKKIKSSNNYFRDCNILNISNDSSVISVGKNIKVTELYNRKNLISDGNENVSMEVFILDKDTLINILNTCIKTGYWADLKDCIYNNITDLNVNAYEFKGYLSYINSINSYYKANMDMLNLDINKELFFNNGLIYTKIMDESPTKHFSNADVSNSLIANGCLIKGKVTNSILSRRVIIDEGAEVNNCVIMQGCHIKSNAKLSNIIIDKDNIIDKNKELKGDIDFPLVIEKKSLH</sequence>
<accession>A0A0H3J8I3</accession>
<organism evidence="5 8">
    <name type="scientific">Clostridium pasteurianum DSM 525 = ATCC 6013</name>
    <dbReference type="NCBI Taxonomy" id="1262449"/>
    <lineage>
        <taxon>Bacteria</taxon>
        <taxon>Bacillati</taxon>
        <taxon>Bacillota</taxon>
        <taxon>Clostridia</taxon>
        <taxon>Eubacteriales</taxon>
        <taxon>Clostridiaceae</taxon>
        <taxon>Clostridium</taxon>
    </lineage>
</organism>